<dbReference type="PROSITE" id="PS50102">
    <property type="entry name" value="RRM"/>
    <property type="match status" value="1"/>
</dbReference>
<evidence type="ECO:0000313" key="5">
    <source>
        <dbReference type="Proteomes" id="UP000626092"/>
    </source>
</evidence>
<keyword evidence="1" id="KW-0694">RNA-binding</keyword>
<evidence type="ECO:0000313" key="4">
    <source>
        <dbReference type="EMBL" id="KAF7146789.1"/>
    </source>
</evidence>
<dbReference type="InterPro" id="IPR012677">
    <property type="entry name" value="Nucleotide-bd_a/b_plait_sf"/>
</dbReference>
<dbReference type="InterPro" id="IPR035979">
    <property type="entry name" value="RBD_domain_sf"/>
</dbReference>
<feature type="region of interest" description="Disordered" evidence="2">
    <location>
        <begin position="234"/>
        <end position="338"/>
    </location>
</feature>
<dbReference type="Gene3D" id="3.30.70.330">
    <property type="match status" value="1"/>
</dbReference>
<protein>
    <recommendedName>
        <fullName evidence="3">RRM domain-containing protein</fullName>
    </recommendedName>
</protein>
<feature type="region of interest" description="Disordered" evidence="2">
    <location>
        <begin position="65"/>
        <end position="94"/>
    </location>
</feature>
<feature type="compositionally biased region" description="Basic and acidic residues" evidence="2">
    <location>
        <begin position="311"/>
        <end position="321"/>
    </location>
</feature>
<keyword evidence="5" id="KW-1185">Reference proteome</keyword>
<dbReference type="InterPro" id="IPR000504">
    <property type="entry name" value="RRM_dom"/>
</dbReference>
<proteinExistence type="predicted"/>
<comment type="caution">
    <text evidence="4">The sequence shown here is derived from an EMBL/GenBank/DDBJ whole genome shotgun (WGS) entry which is preliminary data.</text>
</comment>
<reference evidence="4" key="1">
    <citation type="submission" date="2019-11" db="EMBL/GenBank/DDBJ databases">
        <authorList>
            <person name="Liu Y."/>
            <person name="Hou J."/>
            <person name="Li T.-Q."/>
            <person name="Guan C.-H."/>
            <person name="Wu X."/>
            <person name="Wu H.-Z."/>
            <person name="Ling F."/>
            <person name="Zhang R."/>
            <person name="Shi X.-G."/>
            <person name="Ren J.-P."/>
            <person name="Chen E.-F."/>
            <person name="Sun J.-M."/>
        </authorList>
    </citation>
    <scope>NUCLEOTIDE SEQUENCE</scope>
    <source>
        <strain evidence="4">Adult_tree_wgs_1</strain>
        <tissue evidence="4">Leaves</tissue>
    </source>
</reference>
<feature type="compositionally biased region" description="Basic and acidic residues" evidence="2">
    <location>
        <begin position="239"/>
        <end position="253"/>
    </location>
</feature>
<feature type="compositionally biased region" description="Basic and acidic residues" evidence="2">
    <location>
        <begin position="289"/>
        <end position="300"/>
    </location>
</feature>
<evidence type="ECO:0000259" key="3">
    <source>
        <dbReference type="PROSITE" id="PS50102"/>
    </source>
</evidence>
<dbReference type="Proteomes" id="UP000626092">
    <property type="component" value="Unassembled WGS sequence"/>
</dbReference>
<feature type="compositionally biased region" description="Basic residues" evidence="2">
    <location>
        <begin position="272"/>
        <end position="283"/>
    </location>
</feature>
<dbReference type="InterPro" id="IPR050441">
    <property type="entry name" value="RBM"/>
</dbReference>
<accession>A0A834LS97</accession>
<dbReference type="PANTHER" id="PTHR48034">
    <property type="entry name" value="TRANSFORMER-2 SEX-DETERMINING PROTEIN-RELATED"/>
    <property type="match status" value="1"/>
</dbReference>
<dbReference type="Pfam" id="PF00076">
    <property type="entry name" value="RRM_1"/>
    <property type="match status" value="1"/>
</dbReference>
<feature type="compositionally biased region" description="Basic and acidic residues" evidence="2">
    <location>
        <begin position="18"/>
        <end position="29"/>
    </location>
</feature>
<dbReference type="EMBL" id="WJXA01000004">
    <property type="protein sequence ID" value="KAF7146789.1"/>
    <property type="molecule type" value="Genomic_DNA"/>
</dbReference>
<dbReference type="AlphaFoldDB" id="A0A834LS97"/>
<gene>
    <name evidence="4" type="ORF">RHSIM_Rhsim04G0214200</name>
</gene>
<evidence type="ECO:0000256" key="2">
    <source>
        <dbReference type="SAM" id="MobiDB-lite"/>
    </source>
</evidence>
<sequence length="409" mass="46817">MGRYRSRSRSPSPRRSSKRYDDPRDSSRSRRDRRSPAPSGLLVRNISLDARAAFCLSRLVLGLQAPTPPPPSPEAGSEGGHEIDGSDDSIANSRENMPEDLRIPFERFGAIKDIYLPKNYYTGEPRGFGFVKFRYPEDAADAKEQLNRTVIGGREIRIVFAEENRKTPHEMRRTTRPRSDNDVVCLFFCCIIMEGEVTGGEVQWGHLDAAIAVSSCFKPFPFVDILQIAYSGSLSPARSDSRDRRARDDDYSPRRSRSVSKSVSPRDERNYRSKMKSPRRSRSISRSPPPRDKRNYRSDLRSPSPRVNGKNQHDERYDEQSRSQSPRRHARIPSRSPSRSVRCKLVLEMVYMCDTMAFRLKHKNSSSQELRSSLMDVRLAFLLSYGSVPPECAPYKLKLDDYLICRTLI</sequence>
<dbReference type="OrthoDB" id="439808at2759"/>
<dbReference type="SUPFAM" id="SSF54928">
    <property type="entry name" value="RNA-binding domain, RBD"/>
    <property type="match status" value="1"/>
</dbReference>
<feature type="domain" description="RRM" evidence="3">
    <location>
        <begin position="99"/>
        <end position="163"/>
    </location>
</feature>
<dbReference type="GO" id="GO:0003723">
    <property type="term" value="F:RNA binding"/>
    <property type="evidence" value="ECO:0007669"/>
    <property type="project" value="UniProtKB-UniRule"/>
</dbReference>
<organism evidence="4 5">
    <name type="scientific">Rhododendron simsii</name>
    <name type="common">Sims's rhododendron</name>
    <dbReference type="NCBI Taxonomy" id="118357"/>
    <lineage>
        <taxon>Eukaryota</taxon>
        <taxon>Viridiplantae</taxon>
        <taxon>Streptophyta</taxon>
        <taxon>Embryophyta</taxon>
        <taxon>Tracheophyta</taxon>
        <taxon>Spermatophyta</taxon>
        <taxon>Magnoliopsida</taxon>
        <taxon>eudicotyledons</taxon>
        <taxon>Gunneridae</taxon>
        <taxon>Pentapetalae</taxon>
        <taxon>asterids</taxon>
        <taxon>Ericales</taxon>
        <taxon>Ericaceae</taxon>
        <taxon>Ericoideae</taxon>
        <taxon>Rhodoreae</taxon>
        <taxon>Rhododendron</taxon>
    </lineage>
</organism>
<evidence type="ECO:0000256" key="1">
    <source>
        <dbReference type="PROSITE-ProRule" id="PRU00176"/>
    </source>
</evidence>
<name>A0A834LS97_RHOSS</name>
<dbReference type="SMART" id="SM00360">
    <property type="entry name" value="RRM"/>
    <property type="match status" value="1"/>
</dbReference>
<feature type="region of interest" description="Disordered" evidence="2">
    <location>
        <begin position="1"/>
        <end position="39"/>
    </location>
</feature>